<name>A0ABV0PJ67_9TELE</name>
<feature type="non-terminal residue" evidence="2">
    <location>
        <position position="1"/>
    </location>
</feature>
<feature type="region of interest" description="Disordered" evidence="1">
    <location>
        <begin position="49"/>
        <end position="68"/>
    </location>
</feature>
<proteinExistence type="predicted"/>
<sequence>HTSCNCSVLPRAVRLAWPSSVEQPADWVVSVQQDPLPLEQAVALTKRSTEDVPLASGRRAKRRGAPGLSTRVDQLSKELAQMKALLQSLRADGGHVETSPPEQGGSSNFLRMMLFQLRPQAPFFERPFWSWAPEPQVWAPVPLGELQGNRCLRLLERLWAVCSWMFPQASLLHLVPSLGVVMPRPPFVVPPSAEYVQELHGCWMDTRAFSRPTVDDRALAAMHKVPKFGLGCIPPDESAIASLIVPPDEALRPNACCPRPQCRVTDDLLGYPDGPDWKLTLPSNVGPLLFFGVGSLG</sequence>
<reference evidence="2 3" key="1">
    <citation type="submission" date="2021-06" db="EMBL/GenBank/DDBJ databases">
        <authorList>
            <person name="Palmer J.M."/>
        </authorList>
    </citation>
    <scope>NUCLEOTIDE SEQUENCE [LARGE SCALE GENOMIC DNA]</scope>
    <source>
        <strain evidence="2 3">GA_2019</strain>
        <tissue evidence="2">Muscle</tissue>
    </source>
</reference>
<gene>
    <name evidence="2" type="ORF">GOODEAATRI_032017</name>
</gene>
<dbReference type="Proteomes" id="UP001476798">
    <property type="component" value="Unassembled WGS sequence"/>
</dbReference>
<protein>
    <submittedName>
        <fullName evidence="2">Uncharacterized protein</fullName>
    </submittedName>
</protein>
<accession>A0ABV0PJ67</accession>
<evidence type="ECO:0000313" key="2">
    <source>
        <dbReference type="EMBL" id="MEQ2183382.1"/>
    </source>
</evidence>
<organism evidence="2 3">
    <name type="scientific">Goodea atripinnis</name>
    <dbReference type="NCBI Taxonomy" id="208336"/>
    <lineage>
        <taxon>Eukaryota</taxon>
        <taxon>Metazoa</taxon>
        <taxon>Chordata</taxon>
        <taxon>Craniata</taxon>
        <taxon>Vertebrata</taxon>
        <taxon>Euteleostomi</taxon>
        <taxon>Actinopterygii</taxon>
        <taxon>Neopterygii</taxon>
        <taxon>Teleostei</taxon>
        <taxon>Neoteleostei</taxon>
        <taxon>Acanthomorphata</taxon>
        <taxon>Ovalentaria</taxon>
        <taxon>Atherinomorphae</taxon>
        <taxon>Cyprinodontiformes</taxon>
        <taxon>Goodeidae</taxon>
        <taxon>Goodea</taxon>
    </lineage>
</organism>
<evidence type="ECO:0000313" key="3">
    <source>
        <dbReference type="Proteomes" id="UP001476798"/>
    </source>
</evidence>
<keyword evidence="3" id="KW-1185">Reference proteome</keyword>
<evidence type="ECO:0000256" key="1">
    <source>
        <dbReference type="SAM" id="MobiDB-lite"/>
    </source>
</evidence>
<dbReference type="EMBL" id="JAHRIO010075706">
    <property type="protein sequence ID" value="MEQ2183382.1"/>
    <property type="molecule type" value="Genomic_DNA"/>
</dbReference>
<comment type="caution">
    <text evidence="2">The sequence shown here is derived from an EMBL/GenBank/DDBJ whole genome shotgun (WGS) entry which is preliminary data.</text>
</comment>